<evidence type="ECO:0000313" key="4">
    <source>
        <dbReference type="Proteomes" id="UP001501588"/>
    </source>
</evidence>
<accession>A0ABN1F2V1</accession>
<dbReference type="InterPro" id="IPR013216">
    <property type="entry name" value="Methyltransf_11"/>
</dbReference>
<dbReference type="PANTHER" id="PTHR43036">
    <property type="entry name" value="OSJNBB0011N17.9 PROTEIN"/>
    <property type="match status" value="1"/>
</dbReference>
<reference evidence="3 4" key="1">
    <citation type="journal article" date="2019" name="Int. J. Syst. Evol. Microbiol.">
        <title>The Global Catalogue of Microorganisms (GCM) 10K type strain sequencing project: providing services to taxonomists for standard genome sequencing and annotation.</title>
        <authorList>
            <consortium name="The Broad Institute Genomics Platform"/>
            <consortium name="The Broad Institute Genome Sequencing Center for Infectious Disease"/>
            <person name="Wu L."/>
            <person name="Ma J."/>
        </authorList>
    </citation>
    <scope>NUCLEOTIDE SEQUENCE [LARGE SCALE GENOMIC DNA]</scope>
    <source>
        <strain evidence="3 4">JCM 9933</strain>
    </source>
</reference>
<dbReference type="Proteomes" id="UP001501588">
    <property type="component" value="Unassembled WGS sequence"/>
</dbReference>
<proteinExistence type="predicted"/>
<evidence type="ECO:0000256" key="1">
    <source>
        <dbReference type="SAM" id="MobiDB-lite"/>
    </source>
</evidence>
<evidence type="ECO:0000313" key="3">
    <source>
        <dbReference type="EMBL" id="GAA0580413.1"/>
    </source>
</evidence>
<keyword evidence="3" id="KW-0489">Methyltransferase</keyword>
<gene>
    <name evidence="3" type="ORF">GCM10009416_18490</name>
</gene>
<dbReference type="GO" id="GO:0008168">
    <property type="term" value="F:methyltransferase activity"/>
    <property type="evidence" value="ECO:0007669"/>
    <property type="project" value="UniProtKB-KW"/>
</dbReference>
<evidence type="ECO:0000259" key="2">
    <source>
        <dbReference type="Pfam" id="PF08241"/>
    </source>
</evidence>
<organism evidence="3 4">
    <name type="scientific">Craurococcus roseus</name>
    <dbReference type="NCBI Taxonomy" id="77585"/>
    <lineage>
        <taxon>Bacteria</taxon>
        <taxon>Pseudomonadati</taxon>
        <taxon>Pseudomonadota</taxon>
        <taxon>Alphaproteobacteria</taxon>
        <taxon>Acetobacterales</taxon>
        <taxon>Acetobacteraceae</taxon>
        <taxon>Craurococcus</taxon>
    </lineage>
</organism>
<comment type="caution">
    <text evidence="3">The sequence shown here is derived from an EMBL/GenBank/DDBJ whole genome shotgun (WGS) entry which is preliminary data.</text>
</comment>
<dbReference type="EMBL" id="BAAAFZ010000021">
    <property type="protein sequence ID" value="GAA0580413.1"/>
    <property type="molecule type" value="Genomic_DNA"/>
</dbReference>
<feature type="domain" description="Methyltransferase type 11" evidence="2">
    <location>
        <begin position="106"/>
        <end position="168"/>
    </location>
</feature>
<dbReference type="PANTHER" id="PTHR43036:SF2">
    <property type="entry name" value="OS04G0481300 PROTEIN"/>
    <property type="match status" value="1"/>
</dbReference>
<dbReference type="GO" id="GO:0032259">
    <property type="term" value="P:methylation"/>
    <property type="evidence" value="ECO:0007669"/>
    <property type="project" value="UniProtKB-KW"/>
</dbReference>
<dbReference type="InterPro" id="IPR029063">
    <property type="entry name" value="SAM-dependent_MTases_sf"/>
</dbReference>
<name>A0ABN1F2V1_9PROT</name>
<dbReference type="SUPFAM" id="SSF53335">
    <property type="entry name" value="S-adenosyl-L-methionine-dependent methyltransferases"/>
    <property type="match status" value="1"/>
</dbReference>
<keyword evidence="3" id="KW-0808">Transferase</keyword>
<protein>
    <submittedName>
        <fullName evidence="3">Class I SAM-dependent methyltransferase</fullName>
    </submittedName>
</protein>
<dbReference type="Pfam" id="PF08241">
    <property type="entry name" value="Methyltransf_11"/>
    <property type="match status" value="1"/>
</dbReference>
<feature type="region of interest" description="Disordered" evidence="1">
    <location>
        <begin position="1"/>
        <end position="31"/>
    </location>
</feature>
<keyword evidence="4" id="KW-1185">Reference proteome</keyword>
<dbReference type="CDD" id="cd02440">
    <property type="entry name" value="AdoMet_MTases"/>
    <property type="match status" value="1"/>
</dbReference>
<sequence length="241" mass="26024">MPDGNHRARTAVPTAPTEHTPTMADSLPELPPRAFAKADPSPDAGFYAEPRFVTHIDDGAIAAVTDLYRRVFPAGGAVLDLMSSWVSHLPDNVEYAEVIGHGMNAEELAANPRLSRWFVQDLNRDPALPLPDRSVDAAAICVSIQYLQRPVEVLREVARVLRPGGVIAAAFSNRCFPTKAVAIWQALEGPDQCGLVSLYLQRAGFPSVQALELAPPGRWGSDPLWAVVGRTAAGESDADRR</sequence>
<dbReference type="Gene3D" id="3.40.50.150">
    <property type="entry name" value="Vaccinia Virus protein VP39"/>
    <property type="match status" value="1"/>
</dbReference>